<evidence type="ECO:0000313" key="3">
    <source>
        <dbReference type="EMBL" id="EFX83578.1"/>
    </source>
</evidence>
<keyword evidence="4" id="KW-1185">Reference proteome</keyword>
<feature type="compositionally biased region" description="Polar residues" evidence="2">
    <location>
        <begin position="217"/>
        <end position="238"/>
    </location>
</feature>
<feature type="region of interest" description="Disordered" evidence="2">
    <location>
        <begin position="112"/>
        <end position="133"/>
    </location>
</feature>
<organism evidence="3 4">
    <name type="scientific">Daphnia pulex</name>
    <name type="common">Water flea</name>
    <dbReference type="NCBI Taxonomy" id="6669"/>
    <lineage>
        <taxon>Eukaryota</taxon>
        <taxon>Metazoa</taxon>
        <taxon>Ecdysozoa</taxon>
        <taxon>Arthropoda</taxon>
        <taxon>Crustacea</taxon>
        <taxon>Branchiopoda</taxon>
        <taxon>Diplostraca</taxon>
        <taxon>Cladocera</taxon>
        <taxon>Anomopoda</taxon>
        <taxon>Daphniidae</taxon>
        <taxon>Daphnia</taxon>
    </lineage>
</organism>
<feature type="compositionally biased region" description="Polar residues" evidence="2">
    <location>
        <begin position="1"/>
        <end position="15"/>
    </location>
</feature>
<sequence length="429" mass="47252">MATSSGSELDESTLTPEEAKKIRKTSRTKFTKITKSIESAIVHSKSIEAVELLRQSLKEHYEECMRMHTKSSAEIVAGPDGEEKDKVEKWAHDLDAAYTLVNGAVETYVAQTNAADEQSRKEKEDQESEERNARVTAENLIVQKLKEAEQIAAEAKAAAEIANKRAETAAEDHAASLIIIKHQDAALKRRHDQEDEEIARKRLAEDTERAELRRGLGTSTTNPVQPSINAPPRTSTPIRNVGFQDELSQVDPPSTNRRYDTTGNGTTNGSTIPNTVDAWIFQPFEPIAQMTGGGDAMMTMAMLAKAATFGGEARDWPMFIQTVKSMIHDVFPSDVQRLTMLSTMLVAPIREGMSQIFNTPLAYRAALHELHRKYGHPHLVVRSYIQHLMAISLGEGGSNLEKFSTQLNGAVATLDAAGYGHELESSVAL</sequence>
<feature type="compositionally biased region" description="Basic and acidic residues" evidence="2">
    <location>
        <begin position="191"/>
        <end position="214"/>
    </location>
</feature>
<feature type="compositionally biased region" description="Low complexity" evidence="2">
    <location>
        <begin position="261"/>
        <end position="271"/>
    </location>
</feature>
<gene>
    <name evidence="3" type="ORF">DAPPUDRAFT_239528</name>
</gene>
<accession>E9G9J8</accession>
<dbReference type="HOGENOM" id="CLU_639771_0_0_1"/>
<feature type="compositionally biased region" description="Basic and acidic residues" evidence="2">
    <location>
        <begin position="117"/>
        <end position="133"/>
    </location>
</feature>
<feature type="region of interest" description="Disordered" evidence="2">
    <location>
        <begin position="1"/>
        <end position="25"/>
    </location>
</feature>
<reference evidence="3 4" key="1">
    <citation type="journal article" date="2011" name="Science">
        <title>The ecoresponsive genome of Daphnia pulex.</title>
        <authorList>
            <person name="Colbourne J.K."/>
            <person name="Pfrender M.E."/>
            <person name="Gilbert D."/>
            <person name="Thomas W.K."/>
            <person name="Tucker A."/>
            <person name="Oakley T.H."/>
            <person name="Tokishita S."/>
            <person name="Aerts A."/>
            <person name="Arnold G.J."/>
            <person name="Basu M.K."/>
            <person name="Bauer D.J."/>
            <person name="Caceres C.E."/>
            <person name="Carmel L."/>
            <person name="Casola C."/>
            <person name="Choi J.H."/>
            <person name="Detter J.C."/>
            <person name="Dong Q."/>
            <person name="Dusheyko S."/>
            <person name="Eads B.D."/>
            <person name="Frohlich T."/>
            <person name="Geiler-Samerotte K.A."/>
            <person name="Gerlach D."/>
            <person name="Hatcher P."/>
            <person name="Jogdeo S."/>
            <person name="Krijgsveld J."/>
            <person name="Kriventseva E.V."/>
            <person name="Kultz D."/>
            <person name="Laforsch C."/>
            <person name="Lindquist E."/>
            <person name="Lopez J."/>
            <person name="Manak J.R."/>
            <person name="Muller J."/>
            <person name="Pangilinan J."/>
            <person name="Patwardhan R.P."/>
            <person name="Pitluck S."/>
            <person name="Pritham E.J."/>
            <person name="Rechtsteiner A."/>
            <person name="Rho M."/>
            <person name="Rogozin I.B."/>
            <person name="Sakarya O."/>
            <person name="Salamov A."/>
            <person name="Schaack S."/>
            <person name="Shapiro H."/>
            <person name="Shiga Y."/>
            <person name="Skalitzky C."/>
            <person name="Smith Z."/>
            <person name="Souvorov A."/>
            <person name="Sung W."/>
            <person name="Tang Z."/>
            <person name="Tsuchiya D."/>
            <person name="Tu H."/>
            <person name="Vos H."/>
            <person name="Wang M."/>
            <person name="Wolf Y.I."/>
            <person name="Yamagata H."/>
            <person name="Yamada T."/>
            <person name="Ye Y."/>
            <person name="Shaw J.R."/>
            <person name="Andrews J."/>
            <person name="Crease T.J."/>
            <person name="Tang H."/>
            <person name="Lucas S.M."/>
            <person name="Robertson H.M."/>
            <person name="Bork P."/>
            <person name="Koonin E.V."/>
            <person name="Zdobnov E.M."/>
            <person name="Grigoriev I.V."/>
            <person name="Lynch M."/>
            <person name="Boore J.L."/>
        </authorList>
    </citation>
    <scope>NUCLEOTIDE SEQUENCE [LARGE SCALE GENOMIC DNA]</scope>
</reference>
<dbReference type="EMBL" id="GL732536">
    <property type="protein sequence ID" value="EFX83578.1"/>
    <property type="molecule type" value="Genomic_DNA"/>
</dbReference>
<dbReference type="AlphaFoldDB" id="E9G9J8"/>
<dbReference type="PANTHER" id="PTHR22954:SF3">
    <property type="entry name" value="PROTEIN CBG08539"/>
    <property type="match status" value="1"/>
</dbReference>
<dbReference type="KEGG" id="dpx:DAPPUDRAFT_239528"/>
<dbReference type="PANTHER" id="PTHR22954">
    <property type="entry name" value="RETROVIRAL PROTEASE-RELATED"/>
    <property type="match status" value="1"/>
</dbReference>
<dbReference type="InParanoid" id="E9G9J8"/>
<dbReference type="Proteomes" id="UP000000305">
    <property type="component" value="Unassembled WGS sequence"/>
</dbReference>
<keyword evidence="1" id="KW-0175">Coiled coil</keyword>
<dbReference type="OrthoDB" id="6379005at2759"/>
<evidence type="ECO:0000313" key="4">
    <source>
        <dbReference type="Proteomes" id="UP000000305"/>
    </source>
</evidence>
<feature type="region of interest" description="Disordered" evidence="2">
    <location>
        <begin position="191"/>
        <end position="271"/>
    </location>
</feature>
<dbReference type="InterPro" id="IPR005312">
    <property type="entry name" value="DUF1759"/>
</dbReference>
<feature type="coiled-coil region" evidence="1">
    <location>
        <begin position="145"/>
        <end position="172"/>
    </location>
</feature>
<proteinExistence type="predicted"/>
<evidence type="ECO:0000256" key="1">
    <source>
        <dbReference type="SAM" id="Coils"/>
    </source>
</evidence>
<dbReference type="Pfam" id="PF03564">
    <property type="entry name" value="DUF1759"/>
    <property type="match status" value="1"/>
</dbReference>
<protein>
    <submittedName>
        <fullName evidence="3">Uncharacterized protein</fullName>
    </submittedName>
</protein>
<name>E9G9J8_DAPPU</name>
<evidence type="ECO:0000256" key="2">
    <source>
        <dbReference type="SAM" id="MobiDB-lite"/>
    </source>
</evidence>